<dbReference type="Gene3D" id="4.10.240.10">
    <property type="entry name" value="Zn(2)-C6 fungal-type DNA-binding domain"/>
    <property type="match status" value="1"/>
</dbReference>
<feature type="region of interest" description="Disordered" evidence="2">
    <location>
        <begin position="529"/>
        <end position="601"/>
    </location>
</feature>
<dbReference type="InterPro" id="IPR001138">
    <property type="entry name" value="Zn2Cys6_DnaBD"/>
</dbReference>
<evidence type="ECO:0000256" key="2">
    <source>
        <dbReference type="SAM" id="MobiDB-lite"/>
    </source>
</evidence>
<keyword evidence="1" id="KW-0539">Nucleus</keyword>
<accession>A0ABR1Q6G2</accession>
<feature type="compositionally biased region" description="Low complexity" evidence="2">
    <location>
        <begin position="573"/>
        <end position="601"/>
    </location>
</feature>
<feature type="compositionally biased region" description="Low complexity" evidence="2">
    <location>
        <begin position="145"/>
        <end position="156"/>
    </location>
</feature>
<protein>
    <submittedName>
        <fullName evidence="3">Sterol uptake control protein 2</fullName>
    </submittedName>
</protein>
<name>A0ABR1Q6G2_9PEZI</name>
<feature type="compositionally biased region" description="Basic residues" evidence="2">
    <location>
        <begin position="53"/>
        <end position="74"/>
    </location>
</feature>
<evidence type="ECO:0000313" key="3">
    <source>
        <dbReference type="EMBL" id="KAK7948058.1"/>
    </source>
</evidence>
<reference evidence="3 4" key="1">
    <citation type="submission" date="2023-01" db="EMBL/GenBank/DDBJ databases">
        <title>Analysis of 21 Apiospora genomes using comparative genomics revels a genus with tremendous synthesis potential of carbohydrate active enzymes and secondary metabolites.</title>
        <authorList>
            <person name="Sorensen T."/>
        </authorList>
    </citation>
    <scope>NUCLEOTIDE SEQUENCE [LARGE SCALE GENOMIC DNA]</scope>
    <source>
        <strain evidence="3 4">CBS 24483</strain>
    </source>
</reference>
<sequence length="601" mass="67308">MSANMHLDLDFSLDFEAIPADDVDLLSLDHRPERAISEIPSDGNGTLLDRPYHPKRPHKKSRAGCKQCKTRKVKVSQPPAKPPIHPRSTPVASGRKELTPDLQCDEARPSCRSCTLRRETCVYPATCNPPPSTAVVPRSRARTVSSARPSRGSSPATTIRKELANTTIVSEPMFRPQAMADETDMKMLWFYTLETYASFATEGGRSAAVDHCLRVKVVEHAFASPFLMQCLMGLSALQLKGLGEEIDPSKAVGYRARAFEGYRAAIEAANPKDFPALLASSLMMCALSTQMFREANSKFLYIVDWMQLWRGIGLIVEIISPKSIEESGLAILFYRPPMDLEKSFRHIPNNLLFMVSSIKPGDDDYEHQQIYYEVLRYLGSLYMELENGFGPVLDLRVITFLTFMPRPLIPLAQEHRPRVLVILAHYLCFAKLNTNVWWMQGIADPQLKEICDFVGESWSHLLRVPHKVMGLTEKLDIARVLLNNDNWTPPDIDLYDEHRDPRTTDLKFRDRQGREPTIVDGQFKIKAERPSPTWNFPGDTDASGEEAVGTPDSERIRELIGEETFGIGHPLNPSSRPSSVPISPATSSTESPANSSNSAQS</sequence>
<feature type="region of interest" description="Disordered" evidence="2">
    <location>
        <begin position="132"/>
        <end position="156"/>
    </location>
</feature>
<comment type="caution">
    <text evidence="3">The sequence shown here is derived from an EMBL/GenBank/DDBJ whole genome shotgun (WGS) entry which is preliminary data.</text>
</comment>
<dbReference type="PANTHER" id="PTHR47784:SF5">
    <property type="entry name" value="STEROL UPTAKE CONTROL PROTEIN 2"/>
    <property type="match status" value="1"/>
</dbReference>
<dbReference type="EMBL" id="JAQQWE010000006">
    <property type="protein sequence ID" value="KAK7948058.1"/>
    <property type="molecule type" value="Genomic_DNA"/>
</dbReference>
<dbReference type="InterPro" id="IPR053157">
    <property type="entry name" value="Sterol_Uptake_Regulator"/>
</dbReference>
<dbReference type="GeneID" id="92078228"/>
<proteinExistence type="predicted"/>
<evidence type="ECO:0000313" key="4">
    <source>
        <dbReference type="Proteomes" id="UP001391051"/>
    </source>
</evidence>
<dbReference type="Proteomes" id="UP001391051">
    <property type="component" value="Unassembled WGS sequence"/>
</dbReference>
<keyword evidence="4" id="KW-1185">Reference proteome</keyword>
<gene>
    <name evidence="3" type="ORF">PG986_008944</name>
</gene>
<dbReference type="CDD" id="cd00067">
    <property type="entry name" value="GAL4"/>
    <property type="match status" value="1"/>
</dbReference>
<dbReference type="RefSeq" id="XP_066697564.1">
    <property type="nucleotide sequence ID" value="XM_066845166.1"/>
</dbReference>
<evidence type="ECO:0000256" key="1">
    <source>
        <dbReference type="ARBA" id="ARBA00023242"/>
    </source>
</evidence>
<feature type="region of interest" description="Disordered" evidence="2">
    <location>
        <begin position="36"/>
        <end position="97"/>
    </location>
</feature>
<dbReference type="PANTHER" id="PTHR47784">
    <property type="entry name" value="STEROL UPTAKE CONTROL PROTEIN 2"/>
    <property type="match status" value="1"/>
</dbReference>
<dbReference type="InterPro" id="IPR036864">
    <property type="entry name" value="Zn2-C6_fun-type_DNA-bd_sf"/>
</dbReference>
<organism evidence="3 4">
    <name type="scientific">Apiospora aurea</name>
    <dbReference type="NCBI Taxonomy" id="335848"/>
    <lineage>
        <taxon>Eukaryota</taxon>
        <taxon>Fungi</taxon>
        <taxon>Dikarya</taxon>
        <taxon>Ascomycota</taxon>
        <taxon>Pezizomycotina</taxon>
        <taxon>Sordariomycetes</taxon>
        <taxon>Xylariomycetidae</taxon>
        <taxon>Amphisphaeriales</taxon>
        <taxon>Apiosporaceae</taxon>
        <taxon>Apiospora</taxon>
    </lineage>
</organism>